<dbReference type="CDD" id="cd13128">
    <property type="entry name" value="MATE_Wzx_like"/>
    <property type="match status" value="1"/>
</dbReference>
<comment type="caution">
    <text evidence="7">The sequence shown here is derived from an EMBL/GenBank/DDBJ whole genome shotgun (WGS) entry which is preliminary data.</text>
</comment>
<feature type="transmembrane region" description="Helical" evidence="6">
    <location>
        <begin position="160"/>
        <end position="178"/>
    </location>
</feature>
<evidence type="ECO:0000256" key="2">
    <source>
        <dbReference type="ARBA" id="ARBA00022475"/>
    </source>
</evidence>
<comment type="subcellular location">
    <subcellularLocation>
        <location evidence="1">Cell membrane</location>
        <topology evidence="1">Multi-pass membrane protein</topology>
    </subcellularLocation>
</comment>
<feature type="transmembrane region" description="Helical" evidence="6">
    <location>
        <begin position="224"/>
        <end position="244"/>
    </location>
</feature>
<feature type="transmembrane region" description="Helical" evidence="6">
    <location>
        <begin position="90"/>
        <end position="110"/>
    </location>
</feature>
<evidence type="ECO:0000256" key="1">
    <source>
        <dbReference type="ARBA" id="ARBA00004651"/>
    </source>
</evidence>
<name>A0ABX1MKG6_9RHOO</name>
<dbReference type="EMBL" id="WTVR01000013">
    <property type="protein sequence ID" value="NMF88459.1"/>
    <property type="molecule type" value="Genomic_DNA"/>
</dbReference>
<keyword evidence="5 6" id="KW-0472">Membrane</keyword>
<feature type="transmembrane region" description="Helical" evidence="6">
    <location>
        <begin position="9"/>
        <end position="31"/>
    </location>
</feature>
<accession>A0ABX1MKG6</accession>
<keyword evidence="3 6" id="KW-0812">Transmembrane</keyword>
<gene>
    <name evidence="7" type="ORF">GPA26_08170</name>
</gene>
<evidence type="ECO:0000256" key="4">
    <source>
        <dbReference type="ARBA" id="ARBA00022989"/>
    </source>
</evidence>
<evidence type="ECO:0000256" key="6">
    <source>
        <dbReference type="SAM" id="Phobius"/>
    </source>
</evidence>
<dbReference type="Pfam" id="PF01943">
    <property type="entry name" value="Polysacc_synt"/>
    <property type="match status" value="1"/>
</dbReference>
<keyword evidence="4 6" id="KW-1133">Transmembrane helix</keyword>
<keyword evidence="8" id="KW-1185">Reference proteome</keyword>
<evidence type="ECO:0000313" key="7">
    <source>
        <dbReference type="EMBL" id="NMF88459.1"/>
    </source>
</evidence>
<feature type="transmembrane region" description="Helical" evidence="6">
    <location>
        <begin position="341"/>
        <end position="362"/>
    </location>
</feature>
<dbReference type="RefSeq" id="WP_169205883.1">
    <property type="nucleotide sequence ID" value="NZ_CP059560.1"/>
</dbReference>
<feature type="transmembrane region" description="Helical" evidence="6">
    <location>
        <begin position="184"/>
        <end position="203"/>
    </location>
</feature>
<proteinExistence type="predicted"/>
<dbReference type="PANTHER" id="PTHR30250:SF26">
    <property type="entry name" value="PSMA PROTEIN"/>
    <property type="match status" value="1"/>
</dbReference>
<reference evidence="7 8" key="1">
    <citation type="submission" date="2019-12" db="EMBL/GenBank/DDBJ databases">
        <title>Comparative genomics gives insights into the taxonomy of the Azoarcus-Aromatoleum group and reveals separate origins of nif in the plant-associated Azoarcus and non-plant-associated Aromatoleum sub-groups.</title>
        <authorList>
            <person name="Lafos M."/>
            <person name="Maluk M."/>
            <person name="Batista M."/>
            <person name="Junghare M."/>
            <person name="Carmona M."/>
            <person name="Faoro H."/>
            <person name="Cruz L.M."/>
            <person name="Battistoni F."/>
            <person name="De Souza E."/>
            <person name="Pedrosa F."/>
            <person name="Chen W.-M."/>
            <person name="Poole P.S."/>
            <person name="Dixon R.A."/>
            <person name="James E.K."/>
        </authorList>
    </citation>
    <scope>NUCLEOTIDE SEQUENCE [LARGE SCALE GENOMIC DNA]</scope>
    <source>
        <strain evidence="7 8">ToN1</strain>
    </source>
</reference>
<dbReference type="InterPro" id="IPR002797">
    <property type="entry name" value="Polysacc_synth"/>
</dbReference>
<sequence>MRSSVGRNAAWNVAGIAVPSIAGIVAVPLLLTGLGGARLGVFTLAIGLIGFAGVFDLGLGRALTQLVASEHGRGAVPSDLATLARRALRMLLALGVFWAAVLWVGTPMLVGRVFEFEEFVGREAVDGLRWVAVSLPAALVTTGLVGCLEGFQRFAVVNCVRLFLGSASFLLPAVTAVLTQRLDLALASLAAVRIVALLPWLLLARPHLRCGGKQCTPDGAMRRLMRFGAWFTISSIVGPVMVFADRFYLASVLPPAAVALYTVPLDAVSRLAALPMGAINAAFPELAKRSGARTSSADLVRRAAMSMTLLWFPLVAIPVLLAEELLTVWLNASMASEGKDVARWLLLGVFLNGYAHIPYAVLQSSGRSDVTAKLHLLELPFYVLLLVLAVAQFGIVGAAVAWCLRIVLDTGLLFVTAARLEPACRAVLRETGMHVAGGVGLLTACLLDIPSEMRWLLAVVMAILLAEMLRRFGRQKPCVESGRVDHRLD</sequence>
<keyword evidence="2" id="KW-1003">Cell membrane</keyword>
<evidence type="ECO:0000256" key="3">
    <source>
        <dbReference type="ARBA" id="ARBA00022692"/>
    </source>
</evidence>
<feature type="transmembrane region" description="Helical" evidence="6">
    <location>
        <begin position="37"/>
        <end position="59"/>
    </location>
</feature>
<feature type="transmembrane region" description="Helical" evidence="6">
    <location>
        <begin position="374"/>
        <end position="393"/>
    </location>
</feature>
<feature type="transmembrane region" description="Helical" evidence="6">
    <location>
        <begin position="130"/>
        <end position="148"/>
    </location>
</feature>
<organism evidence="7 8">
    <name type="scientific">Aromatoleum petrolei</name>
    <dbReference type="NCBI Taxonomy" id="76116"/>
    <lineage>
        <taxon>Bacteria</taxon>
        <taxon>Pseudomonadati</taxon>
        <taxon>Pseudomonadota</taxon>
        <taxon>Betaproteobacteria</taxon>
        <taxon>Rhodocyclales</taxon>
        <taxon>Rhodocyclaceae</taxon>
        <taxon>Aromatoleum</taxon>
    </lineage>
</organism>
<dbReference type="PANTHER" id="PTHR30250">
    <property type="entry name" value="PST FAMILY PREDICTED COLANIC ACID TRANSPORTER"/>
    <property type="match status" value="1"/>
</dbReference>
<dbReference type="InterPro" id="IPR050833">
    <property type="entry name" value="Poly_Biosynth_Transport"/>
</dbReference>
<protein>
    <submittedName>
        <fullName evidence="7">Oligosaccharide flippase family protein</fullName>
    </submittedName>
</protein>
<feature type="transmembrane region" description="Helical" evidence="6">
    <location>
        <begin position="303"/>
        <end position="321"/>
    </location>
</feature>
<evidence type="ECO:0000256" key="5">
    <source>
        <dbReference type="ARBA" id="ARBA00023136"/>
    </source>
</evidence>
<evidence type="ECO:0000313" key="8">
    <source>
        <dbReference type="Proteomes" id="UP000652074"/>
    </source>
</evidence>
<dbReference type="Proteomes" id="UP000652074">
    <property type="component" value="Unassembled WGS sequence"/>
</dbReference>